<dbReference type="Pfam" id="PF01546">
    <property type="entry name" value="Peptidase_M20"/>
    <property type="match status" value="1"/>
</dbReference>
<sequence>MQVSDMRNPFQHFLGKSLRTPIKSSLCALALCGYIPEGMSQANLSFTQNQAILAELSAQKFDRFAAFAKAVQADNDIELSADVNQAIAQYLSDKKALSISERHIIQRLVGLYSRIQYGEEAIEKLGEFVEIPTFRDEAYEQHENPNFIKLGEEIRELAEDFGLGFRNVDNRIWEITLEGKGEEFVGIHAHGDVVPVNPDNWVLDDGTKLDPFKMTLVGDRLYGRGTEDDKNGIIVTMYAMKVLKEEGIPLSRTFKLLVDTTEETSSTAIPYYFERFPQPEYNLALDGGYPVVIAEKGYGTVMATFDAYEGEGKGLEIVDLTGGLATNQIPRVSKATINAKNLKRTKKRLDKIAKSFQKKYEGNYSITTEIKNGHIELIVEGVSAHSSSPETGVNPVSRMLLFLHELPEKTKVKKNHVLDAAHYATANWGLNYYGEKLGINYAHDFMGPLTTSLTYIKVTDKDMKLATNLRAPVGKETKQLKQEIQTGVVGWLAENNVEMSLDISIAEPMYRNPEGAWVNALLDVATENLDLPREFKSSAGATSVHYLPNGVQFGLSEPGTKYTGHNANEFKTVYQFMLDLQIITEMMVRVGQLDSLK</sequence>
<evidence type="ECO:0000256" key="7">
    <source>
        <dbReference type="ARBA" id="ARBA00022997"/>
    </source>
</evidence>
<name>A0ABQ0A5P0_9GAMM</name>
<keyword evidence="12" id="KW-1185">Reference proteome</keyword>
<dbReference type="InterPro" id="IPR036264">
    <property type="entry name" value="Bact_exopeptidase_dim_dom"/>
</dbReference>
<keyword evidence="6" id="KW-0862">Zinc</keyword>
<evidence type="ECO:0000256" key="9">
    <source>
        <dbReference type="ARBA" id="ARBA00023285"/>
    </source>
</evidence>
<dbReference type="Gene3D" id="3.40.630.10">
    <property type="entry name" value="Zn peptidases"/>
    <property type="match status" value="1"/>
</dbReference>
<dbReference type="SUPFAM" id="SSF55031">
    <property type="entry name" value="Bacterial exopeptidase dimerisation domain"/>
    <property type="match status" value="1"/>
</dbReference>
<dbReference type="Gene3D" id="3.30.70.360">
    <property type="match status" value="2"/>
</dbReference>
<dbReference type="EMBL" id="BAABWN010000002">
    <property type="protein sequence ID" value="GAA6166970.1"/>
    <property type="molecule type" value="Genomic_DNA"/>
</dbReference>
<dbReference type="Pfam" id="PF07687">
    <property type="entry name" value="M20_dimer"/>
    <property type="match status" value="1"/>
</dbReference>
<evidence type="ECO:0000256" key="5">
    <source>
        <dbReference type="ARBA" id="ARBA00022801"/>
    </source>
</evidence>
<evidence type="ECO:0000259" key="10">
    <source>
        <dbReference type="Pfam" id="PF07687"/>
    </source>
</evidence>
<feature type="domain" description="Peptidase M20 dimerisation" evidence="10">
    <location>
        <begin position="371"/>
        <end position="454"/>
    </location>
</feature>
<evidence type="ECO:0000313" key="11">
    <source>
        <dbReference type="EMBL" id="GAA6166970.1"/>
    </source>
</evidence>
<comment type="cofactor">
    <cofactor evidence="1">
        <name>Zn(2+)</name>
        <dbReference type="ChEBI" id="CHEBI:29105"/>
    </cofactor>
</comment>
<dbReference type="InterPro" id="IPR050072">
    <property type="entry name" value="Peptidase_M20A"/>
</dbReference>
<keyword evidence="5" id="KW-0378">Hydrolase</keyword>
<dbReference type="InterPro" id="IPR011650">
    <property type="entry name" value="Peptidase_M20_dimer"/>
</dbReference>
<evidence type="ECO:0000256" key="1">
    <source>
        <dbReference type="ARBA" id="ARBA00001947"/>
    </source>
</evidence>
<evidence type="ECO:0000313" key="12">
    <source>
        <dbReference type="Proteomes" id="UP001465153"/>
    </source>
</evidence>
<keyword evidence="9" id="KW-0170">Cobalt</keyword>
<evidence type="ECO:0000256" key="2">
    <source>
        <dbReference type="ARBA" id="ARBA00006247"/>
    </source>
</evidence>
<evidence type="ECO:0000256" key="8">
    <source>
        <dbReference type="ARBA" id="ARBA00023049"/>
    </source>
</evidence>
<dbReference type="PANTHER" id="PTHR43808">
    <property type="entry name" value="ACETYLORNITHINE DEACETYLASE"/>
    <property type="match status" value="1"/>
</dbReference>
<organism evidence="11 12">
    <name type="scientific">Sessilibacter corallicola</name>
    <dbReference type="NCBI Taxonomy" id="2904075"/>
    <lineage>
        <taxon>Bacteria</taxon>
        <taxon>Pseudomonadati</taxon>
        <taxon>Pseudomonadota</taxon>
        <taxon>Gammaproteobacteria</taxon>
        <taxon>Cellvibrionales</taxon>
        <taxon>Cellvibrionaceae</taxon>
        <taxon>Sessilibacter</taxon>
    </lineage>
</organism>
<dbReference type="PANTHER" id="PTHR43808:SF31">
    <property type="entry name" value="N-ACETYL-L-CITRULLINE DEACETYLASE"/>
    <property type="match status" value="1"/>
</dbReference>
<gene>
    <name evidence="11" type="ORF">NBRC116591_07800</name>
</gene>
<keyword evidence="8" id="KW-0482">Metalloprotease</keyword>
<dbReference type="InterPro" id="IPR002933">
    <property type="entry name" value="Peptidase_M20"/>
</dbReference>
<reference evidence="11 12" key="1">
    <citation type="submission" date="2024-04" db="EMBL/GenBank/DDBJ databases">
        <title>Draft genome sequence of Sessilibacter corallicola NBRC 116591.</title>
        <authorList>
            <person name="Miyakawa T."/>
            <person name="Kusuya Y."/>
            <person name="Miura T."/>
        </authorList>
    </citation>
    <scope>NUCLEOTIDE SEQUENCE [LARGE SCALE GENOMIC DNA]</scope>
    <source>
        <strain evidence="11 12">KU-00831-HH</strain>
    </source>
</reference>
<dbReference type="Proteomes" id="UP001465153">
    <property type="component" value="Unassembled WGS sequence"/>
</dbReference>
<evidence type="ECO:0000256" key="4">
    <source>
        <dbReference type="ARBA" id="ARBA00022723"/>
    </source>
</evidence>
<evidence type="ECO:0000256" key="3">
    <source>
        <dbReference type="ARBA" id="ARBA00022670"/>
    </source>
</evidence>
<dbReference type="InterPro" id="IPR010964">
    <property type="entry name" value="M20A_pepV-rel"/>
</dbReference>
<comment type="similarity">
    <text evidence="2">Belongs to the peptidase M20A family.</text>
</comment>
<comment type="caution">
    <text evidence="11">The sequence shown here is derived from an EMBL/GenBank/DDBJ whole genome shotgun (WGS) entry which is preliminary data.</text>
</comment>
<keyword evidence="7" id="KW-0224">Dipeptidase</keyword>
<evidence type="ECO:0000256" key="6">
    <source>
        <dbReference type="ARBA" id="ARBA00022833"/>
    </source>
</evidence>
<accession>A0ABQ0A5P0</accession>
<proteinExistence type="inferred from homology"/>
<keyword evidence="3" id="KW-0645">Protease</keyword>
<keyword evidence="4" id="KW-0479">Metal-binding</keyword>
<protein>
    <submittedName>
        <fullName evidence="11">Dipeptidase</fullName>
    </submittedName>
</protein>
<dbReference type="SUPFAM" id="SSF53187">
    <property type="entry name" value="Zn-dependent exopeptidases"/>
    <property type="match status" value="1"/>
</dbReference>
<dbReference type="NCBIfam" id="TIGR01887">
    <property type="entry name" value="dipeptidaselike"/>
    <property type="match status" value="1"/>
</dbReference>
<dbReference type="NCBIfam" id="NF004809">
    <property type="entry name" value="PRK06156.1"/>
    <property type="match status" value="1"/>
</dbReference>